<dbReference type="EMBL" id="LGUG01000005">
    <property type="protein sequence ID" value="KON93168.1"/>
    <property type="molecule type" value="Genomic_DNA"/>
</dbReference>
<dbReference type="AlphaFoldDB" id="A0A0M0GTU1"/>
<dbReference type="Proteomes" id="UP000037269">
    <property type="component" value="Unassembled WGS sequence"/>
</dbReference>
<gene>
    <name evidence="1" type="ORF">AF333_26270</name>
    <name evidence="2" type="ORF">SAMN04487909_14234</name>
</gene>
<dbReference type="PATRIC" id="fig|47500.9.peg.7145"/>
<name>A0A0M0GTU1_ANEMI</name>
<organism evidence="1 3">
    <name type="scientific">Aneurinibacillus migulanus</name>
    <name type="common">Bacillus migulanus</name>
    <dbReference type="NCBI Taxonomy" id="47500"/>
    <lineage>
        <taxon>Bacteria</taxon>
        <taxon>Bacillati</taxon>
        <taxon>Bacillota</taxon>
        <taxon>Bacilli</taxon>
        <taxon>Bacillales</taxon>
        <taxon>Paenibacillaceae</taxon>
        <taxon>Aneurinibacillus group</taxon>
        <taxon>Aneurinibacillus</taxon>
    </lineage>
</organism>
<dbReference type="STRING" id="47500.AF333_26270"/>
<dbReference type="EMBL" id="FNED01000042">
    <property type="protein sequence ID" value="SDK18248.1"/>
    <property type="molecule type" value="Genomic_DNA"/>
</dbReference>
<dbReference type="SUPFAM" id="SSF53163">
    <property type="entry name" value="HybD-like"/>
    <property type="match status" value="1"/>
</dbReference>
<reference evidence="1 3" key="1">
    <citation type="submission" date="2015-07" db="EMBL/GenBank/DDBJ databases">
        <title>Fjat-14205 dsm 2895.</title>
        <authorList>
            <person name="Liu B."/>
            <person name="Wang J."/>
            <person name="Zhu Y."/>
            <person name="Liu G."/>
            <person name="Chen Q."/>
            <person name="Chen Z."/>
            <person name="Lan J."/>
            <person name="Che J."/>
            <person name="Ge C."/>
            <person name="Shi H."/>
            <person name="Pan Z."/>
            <person name="Liu X."/>
        </authorList>
    </citation>
    <scope>NUCLEOTIDE SEQUENCE [LARGE SCALE GENOMIC DNA]</scope>
    <source>
        <strain evidence="1 3">DSM 2895</strain>
    </source>
</reference>
<dbReference type="NCBIfam" id="TIGR02841">
    <property type="entry name" value="spore_YyaC"/>
    <property type="match status" value="1"/>
</dbReference>
<dbReference type="Proteomes" id="UP000182836">
    <property type="component" value="Unassembled WGS sequence"/>
</dbReference>
<accession>A0A0M0GTU1</accession>
<sequence length="212" mass="23313">MINDNTTVQMYPPNPFRVDHSEEQAVDLLSQHLQQRLRVYRGHSEIVVFCIGTDRSTGDALGPIVGSHLERLYPNNVSIYGTLDSPVHAVNLQETIDLVKNRHHNPLIIAIDACLGQLNSVGKITVAHGPIKPGAGVKKQLPEVGTFHITGIVNVGGFMEYFVLQNTRLSVVMKMGEVIATSLHNAIAQAKDHPSRYITNLQTKSVYQSASE</sequence>
<dbReference type="RefSeq" id="WP_043068408.1">
    <property type="nucleotide sequence ID" value="NZ_BJOA01000216.1"/>
</dbReference>
<dbReference type="OrthoDB" id="9815953at2"/>
<evidence type="ECO:0000313" key="3">
    <source>
        <dbReference type="Proteomes" id="UP000037269"/>
    </source>
</evidence>
<proteinExistence type="predicted"/>
<reference evidence="2 4" key="2">
    <citation type="submission" date="2016-10" db="EMBL/GenBank/DDBJ databases">
        <authorList>
            <person name="de Groot N.N."/>
        </authorList>
    </citation>
    <scope>NUCLEOTIDE SEQUENCE [LARGE SCALE GENOMIC DNA]</scope>
    <source>
        <strain evidence="2 4">DSM 2895</strain>
    </source>
</reference>
<protein>
    <submittedName>
        <fullName evidence="1 2">Sporulation protein</fullName>
    </submittedName>
</protein>
<dbReference type="Pfam" id="PF06866">
    <property type="entry name" value="DUF1256"/>
    <property type="match status" value="1"/>
</dbReference>
<evidence type="ECO:0000313" key="2">
    <source>
        <dbReference type="EMBL" id="SDK18248.1"/>
    </source>
</evidence>
<evidence type="ECO:0000313" key="1">
    <source>
        <dbReference type="EMBL" id="KON93168.1"/>
    </source>
</evidence>
<keyword evidence="3" id="KW-1185">Reference proteome</keyword>
<evidence type="ECO:0000313" key="4">
    <source>
        <dbReference type="Proteomes" id="UP000182836"/>
    </source>
</evidence>
<dbReference type="GeneID" id="42308633"/>
<dbReference type="InterPro" id="IPR009665">
    <property type="entry name" value="YyaC"/>
</dbReference>
<dbReference type="InterPro" id="IPR023430">
    <property type="entry name" value="Pept_HybD-like_dom_sf"/>
</dbReference>